<dbReference type="GO" id="GO:0003676">
    <property type="term" value="F:nucleic acid binding"/>
    <property type="evidence" value="ECO:0007669"/>
    <property type="project" value="InterPro"/>
</dbReference>
<keyword evidence="2" id="KW-0255">Endonuclease</keyword>
<dbReference type="STRING" id="588602.SAMN04487991_1826"/>
<dbReference type="SUPFAM" id="SSF52980">
    <property type="entry name" value="Restriction endonuclease-like"/>
    <property type="match status" value="1"/>
</dbReference>
<evidence type="ECO:0000313" key="3">
    <source>
        <dbReference type="Proteomes" id="UP000199630"/>
    </source>
</evidence>
<protein>
    <submittedName>
        <fullName evidence="2">Putative endonuclease</fullName>
    </submittedName>
</protein>
<dbReference type="Proteomes" id="UP000199630">
    <property type="component" value="Unassembled WGS sequence"/>
</dbReference>
<dbReference type="PANTHER" id="PTHR34039">
    <property type="entry name" value="UPF0102 PROTEIN YRAN"/>
    <property type="match status" value="1"/>
</dbReference>
<keyword evidence="3" id="KW-1185">Reference proteome</keyword>
<dbReference type="AlphaFoldDB" id="A0A1I3QHT9"/>
<dbReference type="Pfam" id="PF02021">
    <property type="entry name" value="UPF0102"/>
    <property type="match status" value="1"/>
</dbReference>
<name>A0A1I3QHT9_9RHOB</name>
<dbReference type="InterPro" id="IPR011335">
    <property type="entry name" value="Restrct_endonuc-II-like"/>
</dbReference>
<organism evidence="2 3">
    <name type="scientific">Celeribacter neptunius</name>
    <dbReference type="NCBI Taxonomy" id="588602"/>
    <lineage>
        <taxon>Bacteria</taxon>
        <taxon>Pseudomonadati</taxon>
        <taxon>Pseudomonadota</taxon>
        <taxon>Alphaproteobacteria</taxon>
        <taxon>Rhodobacterales</taxon>
        <taxon>Roseobacteraceae</taxon>
        <taxon>Celeribacter</taxon>
    </lineage>
</organism>
<sequence length="126" mass="13854">MTDDPAPHRRQRGQLADAFGRMAEESVARDYQARGFTLLEQRWRGAGGEIDLIFEKDGELVFVEVKASKTHARAALLLGPKQIARLSASAEDYIGHLPRGLLTPMRIDVALVDGAGQVEILENALM</sequence>
<evidence type="ECO:0000256" key="1">
    <source>
        <dbReference type="ARBA" id="ARBA00006738"/>
    </source>
</evidence>
<dbReference type="InterPro" id="IPR011856">
    <property type="entry name" value="tRNA_endonuc-like_dom_sf"/>
</dbReference>
<dbReference type="EMBL" id="FORH01000003">
    <property type="protein sequence ID" value="SFJ33089.1"/>
    <property type="molecule type" value="Genomic_DNA"/>
</dbReference>
<reference evidence="3" key="1">
    <citation type="submission" date="2016-10" db="EMBL/GenBank/DDBJ databases">
        <authorList>
            <person name="Varghese N."/>
            <person name="Submissions S."/>
        </authorList>
    </citation>
    <scope>NUCLEOTIDE SEQUENCE [LARGE SCALE GENOMIC DNA]</scope>
    <source>
        <strain evidence="3">DSM 26471</strain>
    </source>
</reference>
<gene>
    <name evidence="2" type="ORF">SAMN04487991_1826</name>
</gene>
<keyword evidence="2" id="KW-0378">Hydrolase</keyword>
<keyword evidence="2" id="KW-0540">Nuclease</keyword>
<comment type="similarity">
    <text evidence="1">Belongs to the UPF0102 family.</text>
</comment>
<proteinExistence type="inferred from homology"/>
<dbReference type="PANTHER" id="PTHR34039:SF1">
    <property type="entry name" value="UPF0102 PROTEIN YRAN"/>
    <property type="match status" value="1"/>
</dbReference>
<dbReference type="RefSeq" id="WP_342714560.1">
    <property type="nucleotide sequence ID" value="NZ_FORH01000003.1"/>
</dbReference>
<evidence type="ECO:0000313" key="2">
    <source>
        <dbReference type="EMBL" id="SFJ33089.1"/>
    </source>
</evidence>
<dbReference type="InterPro" id="IPR003509">
    <property type="entry name" value="UPF0102_YraN-like"/>
</dbReference>
<dbReference type="Gene3D" id="3.40.1350.10">
    <property type="match status" value="1"/>
</dbReference>
<accession>A0A1I3QHT9</accession>
<dbReference type="GO" id="GO:0004519">
    <property type="term" value="F:endonuclease activity"/>
    <property type="evidence" value="ECO:0007669"/>
    <property type="project" value="UniProtKB-KW"/>
</dbReference>